<feature type="non-terminal residue" evidence="1">
    <location>
        <position position="1"/>
    </location>
</feature>
<dbReference type="Gene3D" id="3.75.10.10">
    <property type="entry name" value="L-arginine/glycine Amidinotransferase, Chain A"/>
    <property type="match status" value="1"/>
</dbReference>
<reference evidence="1" key="1">
    <citation type="submission" date="2018-05" db="EMBL/GenBank/DDBJ databases">
        <authorList>
            <person name="Lanie J.A."/>
            <person name="Ng W.-L."/>
            <person name="Kazmierczak K.M."/>
            <person name="Andrzejewski T.M."/>
            <person name="Davidsen T.M."/>
            <person name="Wayne K.J."/>
            <person name="Tettelin H."/>
            <person name="Glass J.I."/>
            <person name="Rusch D."/>
            <person name="Podicherti R."/>
            <person name="Tsui H.-C.T."/>
            <person name="Winkler M.E."/>
        </authorList>
    </citation>
    <scope>NUCLEOTIDE SEQUENCE</scope>
</reference>
<accession>A0A382HIQ5</accession>
<evidence type="ECO:0008006" key="2">
    <source>
        <dbReference type="Google" id="ProtNLM"/>
    </source>
</evidence>
<dbReference type="AlphaFoldDB" id="A0A382HIQ5"/>
<sequence length="50" mass="5521">LGFEVLPVPFRDAYPFGGGLHCATGDIFREGHCEDYFPVQVPGTRIRPVS</sequence>
<name>A0A382HIQ5_9ZZZZ</name>
<protein>
    <recommendedName>
        <fullName evidence="2">Serine/threonine protein kinase</fullName>
    </recommendedName>
</protein>
<proteinExistence type="predicted"/>
<organism evidence="1">
    <name type="scientific">marine metagenome</name>
    <dbReference type="NCBI Taxonomy" id="408172"/>
    <lineage>
        <taxon>unclassified sequences</taxon>
        <taxon>metagenomes</taxon>
        <taxon>ecological metagenomes</taxon>
    </lineage>
</organism>
<evidence type="ECO:0000313" key="1">
    <source>
        <dbReference type="EMBL" id="SVB87176.1"/>
    </source>
</evidence>
<gene>
    <name evidence="1" type="ORF">METZ01_LOCUS240030</name>
</gene>
<dbReference type="SUPFAM" id="SSF55909">
    <property type="entry name" value="Pentein"/>
    <property type="match status" value="1"/>
</dbReference>
<dbReference type="EMBL" id="UINC01061519">
    <property type="protein sequence ID" value="SVB87176.1"/>
    <property type="molecule type" value="Genomic_DNA"/>
</dbReference>